<organism evidence="1 2">
    <name type="scientific">Ficus carica</name>
    <name type="common">Common fig</name>
    <dbReference type="NCBI Taxonomy" id="3494"/>
    <lineage>
        <taxon>Eukaryota</taxon>
        <taxon>Viridiplantae</taxon>
        <taxon>Streptophyta</taxon>
        <taxon>Embryophyta</taxon>
        <taxon>Tracheophyta</taxon>
        <taxon>Spermatophyta</taxon>
        <taxon>Magnoliopsida</taxon>
        <taxon>eudicotyledons</taxon>
        <taxon>Gunneridae</taxon>
        <taxon>Pentapetalae</taxon>
        <taxon>rosids</taxon>
        <taxon>fabids</taxon>
        <taxon>Rosales</taxon>
        <taxon>Moraceae</taxon>
        <taxon>Ficeae</taxon>
        <taxon>Ficus</taxon>
    </lineage>
</organism>
<evidence type="ECO:0000313" key="1">
    <source>
        <dbReference type="EMBL" id="GMN21337.1"/>
    </source>
</evidence>
<keyword evidence="2" id="KW-1185">Reference proteome</keyword>
<dbReference type="AlphaFoldDB" id="A0AA87YS04"/>
<sequence>MRTIVKSLGVGDYTTVLGTVLGTRRSHSSACVNLGDMILGPDFTPSPNPSYLLQLQRACAILGPCLQHTRFLARISQSRVSR</sequence>
<protein>
    <submittedName>
        <fullName evidence="1">Uncharacterized protein</fullName>
    </submittedName>
</protein>
<proteinExistence type="predicted"/>
<name>A0AA87YS04_FICCA</name>
<comment type="caution">
    <text evidence="1">The sequence shown here is derived from an EMBL/GenBank/DDBJ whole genome shotgun (WGS) entry which is preliminary data.</text>
</comment>
<accession>A0AA87YS04</accession>
<reference evidence="1" key="1">
    <citation type="submission" date="2023-07" db="EMBL/GenBank/DDBJ databases">
        <title>draft genome sequence of fig (Ficus carica).</title>
        <authorList>
            <person name="Takahashi T."/>
            <person name="Nishimura K."/>
        </authorList>
    </citation>
    <scope>NUCLEOTIDE SEQUENCE</scope>
</reference>
<gene>
    <name evidence="1" type="ORF">TIFTF001_045479</name>
</gene>
<evidence type="ECO:0000313" key="2">
    <source>
        <dbReference type="Proteomes" id="UP001187192"/>
    </source>
</evidence>
<dbReference type="Proteomes" id="UP001187192">
    <property type="component" value="Unassembled WGS sequence"/>
</dbReference>
<dbReference type="EMBL" id="BTGU01004000">
    <property type="protein sequence ID" value="GMN21337.1"/>
    <property type="molecule type" value="Genomic_DNA"/>
</dbReference>